<protein>
    <submittedName>
        <fullName evidence="2">Uncharacterized protein</fullName>
    </submittedName>
</protein>
<proteinExistence type="predicted"/>
<evidence type="ECO:0000313" key="2">
    <source>
        <dbReference type="EMBL" id="PUZ46115.1"/>
    </source>
</evidence>
<dbReference type="AlphaFoldDB" id="A0A2T7CS01"/>
<gene>
    <name evidence="2" type="ORF">GQ55_7G022000</name>
</gene>
<organism evidence="2 3">
    <name type="scientific">Panicum hallii var. hallii</name>
    <dbReference type="NCBI Taxonomy" id="1504633"/>
    <lineage>
        <taxon>Eukaryota</taxon>
        <taxon>Viridiplantae</taxon>
        <taxon>Streptophyta</taxon>
        <taxon>Embryophyta</taxon>
        <taxon>Tracheophyta</taxon>
        <taxon>Spermatophyta</taxon>
        <taxon>Magnoliopsida</taxon>
        <taxon>Liliopsida</taxon>
        <taxon>Poales</taxon>
        <taxon>Poaceae</taxon>
        <taxon>PACMAD clade</taxon>
        <taxon>Panicoideae</taxon>
        <taxon>Panicodae</taxon>
        <taxon>Paniceae</taxon>
        <taxon>Panicinae</taxon>
        <taxon>Panicum</taxon>
        <taxon>Panicum sect. Panicum</taxon>
    </lineage>
</organism>
<feature type="compositionally biased region" description="Gly residues" evidence="1">
    <location>
        <begin position="63"/>
        <end position="72"/>
    </location>
</feature>
<dbReference type="Proteomes" id="UP000244336">
    <property type="component" value="Chromosome 7"/>
</dbReference>
<feature type="compositionally biased region" description="Low complexity" evidence="1">
    <location>
        <begin position="51"/>
        <end position="62"/>
    </location>
</feature>
<feature type="compositionally biased region" description="Low complexity" evidence="1">
    <location>
        <begin position="1"/>
        <end position="16"/>
    </location>
</feature>
<dbReference type="Gramene" id="PUZ46115">
    <property type="protein sequence ID" value="PUZ46115"/>
    <property type="gene ID" value="GQ55_7G022000"/>
</dbReference>
<keyword evidence="3" id="KW-1185">Reference proteome</keyword>
<feature type="compositionally biased region" description="Basic and acidic residues" evidence="1">
    <location>
        <begin position="73"/>
        <end position="101"/>
    </location>
</feature>
<accession>A0A2T7CS01</accession>
<sequence length="115" mass="12136">MPASSSASPLGAPLRAAARRRHRRGPVAPHVMALATAAPCATRALAQLTAAPCAAPRSPSRCHGGGGAVGEGRGARGGEQWRRRGGEKRRGEEQRWGGEGRRGRKQRWGRGGEQR</sequence>
<evidence type="ECO:0000256" key="1">
    <source>
        <dbReference type="SAM" id="MobiDB-lite"/>
    </source>
</evidence>
<feature type="region of interest" description="Disordered" evidence="1">
    <location>
        <begin position="1"/>
        <end position="29"/>
    </location>
</feature>
<evidence type="ECO:0000313" key="3">
    <source>
        <dbReference type="Proteomes" id="UP000244336"/>
    </source>
</evidence>
<reference evidence="2 3" key="1">
    <citation type="submission" date="2018-04" db="EMBL/GenBank/DDBJ databases">
        <title>WGS assembly of Panicum hallii var. hallii HAL2.</title>
        <authorList>
            <person name="Lovell J."/>
            <person name="Jenkins J."/>
            <person name="Lowry D."/>
            <person name="Mamidi S."/>
            <person name="Sreedasyam A."/>
            <person name="Weng X."/>
            <person name="Barry K."/>
            <person name="Bonette J."/>
            <person name="Campitelli B."/>
            <person name="Daum C."/>
            <person name="Gordon S."/>
            <person name="Gould B."/>
            <person name="Lipzen A."/>
            <person name="MacQueen A."/>
            <person name="Palacio-Mejia J."/>
            <person name="Plott C."/>
            <person name="Shakirov E."/>
            <person name="Shu S."/>
            <person name="Yoshinaga Y."/>
            <person name="Zane M."/>
            <person name="Rokhsar D."/>
            <person name="Grimwood J."/>
            <person name="Schmutz J."/>
            <person name="Juenger T."/>
        </authorList>
    </citation>
    <scope>NUCLEOTIDE SEQUENCE [LARGE SCALE GENOMIC DNA]</scope>
    <source>
        <strain evidence="3">cv. HAL2</strain>
    </source>
</reference>
<name>A0A2T7CS01_9POAL</name>
<feature type="region of interest" description="Disordered" evidence="1">
    <location>
        <begin position="51"/>
        <end position="115"/>
    </location>
</feature>
<dbReference type="EMBL" id="CM009755">
    <property type="protein sequence ID" value="PUZ46115.1"/>
    <property type="molecule type" value="Genomic_DNA"/>
</dbReference>